<keyword evidence="3" id="KW-1185">Reference proteome</keyword>
<feature type="compositionally biased region" description="Polar residues" evidence="1">
    <location>
        <begin position="124"/>
        <end position="136"/>
    </location>
</feature>
<dbReference type="Proteomes" id="UP000322234">
    <property type="component" value="Unassembled WGS sequence"/>
</dbReference>
<feature type="region of interest" description="Disordered" evidence="1">
    <location>
        <begin position="1"/>
        <end position="44"/>
    </location>
</feature>
<dbReference type="AlphaFoldDB" id="A0A6B0QR70"/>
<name>A0A6B0QR70_9CETA</name>
<accession>A0A6B0QR70</accession>
<evidence type="ECO:0000313" key="2">
    <source>
        <dbReference type="EMBL" id="MXQ79522.1"/>
    </source>
</evidence>
<dbReference type="EMBL" id="VBQZ03000002">
    <property type="protein sequence ID" value="MXQ79522.1"/>
    <property type="molecule type" value="Genomic_DNA"/>
</dbReference>
<gene>
    <name evidence="2" type="ORF">E5288_WYG007165</name>
</gene>
<feature type="region of interest" description="Disordered" evidence="1">
    <location>
        <begin position="61"/>
        <end position="136"/>
    </location>
</feature>
<proteinExistence type="predicted"/>
<comment type="caution">
    <text evidence="2">The sequence shown here is derived from an EMBL/GenBank/DDBJ whole genome shotgun (WGS) entry which is preliminary data.</text>
</comment>
<evidence type="ECO:0000313" key="3">
    <source>
        <dbReference type="Proteomes" id="UP000322234"/>
    </source>
</evidence>
<organism evidence="2 3">
    <name type="scientific">Bos mutus</name>
    <name type="common">wild yak</name>
    <dbReference type="NCBI Taxonomy" id="72004"/>
    <lineage>
        <taxon>Eukaryota</taxon>
        <taxon>Metazoa</taxon>
        <taxon>Chordata</taxon>
        <taxon>Craniata</taxon>
        <taxon>Vertebrata</taxon>
        <taxon>Euteleostomi</taxon>
        <taxon>Mammalia</taxon>
        <taxon>Eutheria</taxon>
        <taxon>Laurasiatheria</taxon>
        <taxon>Artiodactyla</taxon>
        <taxon>Ruminantia</taxon>
        <taxon>Pecora</taxon>
        <taxon>Bovidae</taxon>
        <taxon>Bovinae</taxon>
        <taxon>Bos</taxon>
    </lineage>
</organism>
<evidence type="ECO:0000256" key="1">
    <source>
        <dbReference type="SAM" id="MobiDB-lite"/>
    </source>
</evidence>
<sequence>MRNVTFQPKPSKAKNRGWRAFQEALSPGAPGPPSVGPRYPEAGSSLALKGAQRRLEVSLLAKSGRAEPAPGAAGAHRRPRAGCRCTGRPGEREAGPEGTGFPRLLGAAARPGRTRPPLWRGPSPAQNENSDVPLENQVTWTQSVLGGRTDERSFLGRVGGAAVEQRGLLCPRLYGSDSAQSLGVGMTFLLGPLGLPFASGSRLFPASFLRWNRSSGPERWDDRIVAWAVLREI</sequence>
<reference evidence="2" key="1">
    <citation type="submission" date="2019-10" db="EMBL/GenBank/DDBJ databases">
        <title>The sequence and de novo assembly of the wild yak genome.</title>
        <authorList>
            <person name="Liu Y."/>
        </authorList>
    </citation>
    <scope>NUCLEOTIDE SEQUENCE [LARGE SCALE GENOMIC DNA]</scope>
    <source>
        <strain evidence="2">WY2019</strain>
    </source>
</reference>
<protein>
    <submittedName>
        <fullName evidence="2">Uncharacterized protein</fullName>
    </submittedName>
</protein>